<keyword evidence="4" id="KW-1185">Reference proteome</keyword>
<evidence type="ECO:0000256" key="1">
    <source>
        <dbReference type="SAM" id="Phobius"/>
    </source>
</evidence>
<gene>
    <name evidence="3" type="ORF">GCM10011328_07400</name>
</gene>
<keyword evidence="1" id="KW-0472">Membrane</keyword>
<protein>
    <recommendedName>
        <fullName evidence="2">YrhK domain-containing protein</fullName>
    </recommendedName>
</protein>
<feature type="domain" description="YrhK" evidence="2">
    <location>
        <begin position="19"/>
        <end position="72"/>
    </location>
</feature>
<keyword evidence="1" id="KW-0812">Transmembrane</keyword>
<dbReference type="Proteomes" id="UP000627464">
    <property type="component" value="Unassembled WGS sequence"/>
</dbReference>
<accession>A0ABQ1G2N6</accession>
<feature type="transmembrane region" description="Helical" evidence="1">
    <location>
        <begin position="32"/>
        <end position="57"/>
    </location>
</feature>
<dbReference type="Pfam" id="PF14145">
    <property type="entry name" value="YrhK"/>
    <property type="match status" value="1"/>
</dbReference>
<sequence length="92" mass="10317">MLKNSVVFSVVGEHIVIQHRYEALGALNDVLIALWFLIGSIFFLYDLLMIDGTWLFIAGSAQLMMKPAIKLAGLIHIRSIYRKMQNAPADSP</sequence>
<comment type="caution">
    <text evidence="3">The sequence shown here is derived from an EMBL/GenBank/DDBJ whole genome shotgun (WGS) entry which is preliminary data.</text>
</comment>
<evidence type="ECO:0000313" key="3">
    <source>
        <dbReference type="EMBL" id="GGA35168.1"/>
    </source>
</evidence>
<reference evidence="4" key="1">
    <citation type="journal article" date="2019" name="Int. J. Syst. Evol. Microbiol.">
        <title>The Global Catalogue of Microorganisms (GCM) 10K type strain sequencing project: providing services to taxonomists for standard genome sequencing and annotation.</title>
        <authorList>
            <consortium name="The Broad Institute Genomics Platform"/>
            <consortium name="The Broad Institute Genome Sequencing Center for Infectious Disease"/>
            <person name="Wu L."/>
            <person name="Ma J."/>
        </authorList>
    </citation>
    <scope>NUCLEOTIDE SEQUENCE [LARGE SCALE GENOMIC DNA]</scope>
    <source>
        <strain evidence="4">CGMCC 1.12806</strain>
    </source>
</reference>
<evidence type="ECO:0000313" key="4">
    <source>
        <dbReference type="Proteomes" id="UP000627464"/>
    </source>
</evidence>
<dbReference type="RefSeq" id="WP_188470589.1">
    <property type="nucleotide sequence ID" value="NZ_BMFZ01000002.1"/>
</dbReference>
<dbReference type="EMBL" id="BMFZ01000002">
    <property type="protein sequence ID" value="GGA35168.1"/>
    <property type="molecule type" value="Genomic_DNA"/>
</dbReference>
<proteinExistence type="predicted"/>
<dbReference type="InterPro" id="IPR025424">
    <property type="entry name" value="YrhK_domain"/>
</dbReference>
<name>A0ABQ1G2N6_9GAMM</name>
<evidence type="ECO:0000259" key="2">
    <source>
        <dbReference type="Pfam" id="PF14145"/>
    </source>
</evidence>
<keyword evidence="1" id="KW-1133">Transmembrane helix</keyword>
<organism evidence="3 4">
    <name type="scientific">Hafnia psychrotolerans</name>
    <dbReference type="NCBI Taxonomy" id="1477018"/>
    <lineage>
        <taxon>Bacteria</taxon>
        <taxon>Pseudomonadati</taxon>
        <taxon>Pseudomonadota</taxon>
        <taxon>Gammaproteobacteria</taxon>
        <taxon>Enterobacterales</taxon>
        <taxon>Hafniaceae</taxon>
        <taxon>Hafnia</taxon>
    </lineage>
</organism>